<evidence type="ECO:0000256" key="2">
    <source>
        <dbReference type="ARBA" id="ARBA00023125"/>
    </source>
</evidence>
<keyword evidence="2" id="KW-0238">DNA-binding</keyword>
<dbReference type="PANTHER" id="PTHR30204">
    <property type="entry name" value="REDOX-CYCLING DRUG-SENSING TRANSCRIPTIONAL ACTIVATOR SOXR"/>
    <property type="match status" value="1"/>
</dbReference>
<dbReference type="Pfam" id="PF09278">
    <property type="entry name" value="MerR-DNA-bind"/>
    <property type="match status" value="1"/>
</dbReference>
<evidence type="ECO:0000313" key="6">
    <source>
        <dbReference type="Proteomes" id="UP001302249"/>
    </source>
</evidence>
<evidence type="ECO:0000313" key="5">
    <source>
        <dbReference type="EMBL" id="WNO53497.1"/>
    </source>
</evidence>
<dbReference type="PRINTS" id="PR00040">
    <property type="entry name" value="HTHMERR"/>
</dbReference>
<evidence type="ECO:0000259" key="4">
    <source>
        <dbReference type="PROSITE" id="PS50937"/>
    </source>
</evidence>
<keyword evidence="1" id="KW-0805">Transcription regulation</keyword>
<dbReference type="PANTHER" id="PTHR30204:SF92">
    <property type="entry name" value="HTH-TYPE TRANSCRIPTIONAL REGULATOR ZNTR"/>
    <property type="match status" value="1"/>
</dbReference>
<organism evidence="5 6">
    <name type="scientific">Stakelama saccharophila</name>
    <dbReference type="NCBI Taxonomy" id="3075605"/>
    <lineage>
        <taxon>Bacteria</taxon>
        <taxon>Pseudomonadati</taxon>
        <taxon>Pseudomonadota</taxon>
        <taxon>Alphaproteobacteria</taxon>
        <taxon>Sphingomonadales</taxon>
        <taxon>Sphingomonadaceae</taxon>
        <taxon>Stakelama</taxon>
    </lineage>
</organism>
<sequence>MTASAIHSARRQWGSLAGASSDEQSQHGIAVSVRSGKIKHERHMLPEVATGSRDRHMRIGELARRTGVRVETIRWYEKSGLLEKPARNAGNYRDYDAAALARLSFIKRGRDLGFSLEQITELMALTRNARADCERVDAIARQHLAEVERKIVDLSSLRRELSGLVNSCTGGAIGECDILQALAPEGPPSRSEG</sequence>
<evidence type="ECO:0000256" key="3">
    <source>
        <dbReference type="ARBA" id="ARBA00023163"/>
    </source>
</evidence>
<keyword evidence="3" id="KW-0804">Transcription</keyword>
<feature type="domain" description="HTH merR-type" evidence="4">
    <location>
        <begin position="56"/>
        <end position="125"/>
    </location>
</feature>
<dbReference type="Proteomes" id="UP001302249">
    <property type="component" value="Chromosome"/>
</dbReference>
<dbReference type="SUPFAM" id="SSF46955">
    <property type="entry name" value="Putative DNA-binding domain"/>
    <property type="match status" value="1"/>
</dbReference>
<reference evidence="5 6" key="1">
    <citation type="submission" date="2023-09" db="EMBL/GenBank/DDBJ databases">
        <authorList>
            <person name="Rey-Velasco X."/>
        </authorList>
    </citation>
    <scope>NUCLEOTIDE SEQUENCE [LARGE SCALE GENOMIC DNA]</scope>
    <source>
        <strain evidence="5 6">W311</strain>
    </source>
</reference>
<dbReference type="InterPro" id="IPR047057">
    <property type="entry name" value="MerR_fam"/>
</dbReference>
<dbReference type="InterPro" id="IPR009061">
    <property type="entry name" value="DNA-bd_dom_put_sf"/>
</dbReference>
<dbReference type="RefSeq" id="WP_313915009.1">
    <property type="nucleotide sequence ID" value="NZ_CP135076.1"/>
</dbReference>
<gene>
    <name evidence="5" type="ORF">RPR59_13790</name>
</gene>
<dbReference type="EMBL" id="CP135076">
    <property type="protein sequence ID" value="WNO53497.1"/>
    <property type="molecule type" value="Genomic_DNA"/>
</dbReference>
<dbReference type="Pfam" id="PF00376">
    <property type="entry name" value="MerR"/>
    <property type="match status" value="1"/>
</dbReference>
<protein>
    <submittedName>
        <fullName evidence="5">Helix-turn-helix domain-containing protein</fullName>
    </submittedName>
</protein>
<dbReference type="InterPro" id="IPR000551">
    <property type="entry name" value="MerR-type_HTH_dom"/>
</dbReference>
<dbReference type="InterPro" id="IPR015358">
    <property type="entry name" value="Tscrpt_reg_MerR_DNA-bd"/>
</dbReference>
<name>A0ABZ0B7U1_9SPHN</name>
<accession>A0ABZ0B7U1</accession>
<proteinExistence type="predicted"/>
<dbReference type="PROSITE" id="PS50937">
    <property type="entry name" value="HTH_MERR_2"/>
    <property type="match status" value="1"/>
</dbReference>
<dbReference type="CDD" id="cd04785">
    <property type="entry name" value="HTH_CadR-PbrR-like"/>
    <property type="match status" value="1"/>
</dbReference>
<keyword evidence="6" id="KW-1185">Reference proteome</keyword>
<dbReference type="Gene3D" id="1.10.1660.10">
    <property type="match status" value="1"/>
</dbReference>
<evidence type="ECO:0000256" key="1">
    <source>
        <dbReference type="ARBA" id="ARBA00023015"/>
    </source>
</evidence>
<dbReference type="SMART" id="SM00422">
    <property type="entry name" value="HTH_MERR"/>
    <property type="match status" value="1"/>
</dbReference>